<proteinExistence type="predicted"/>
<dbReference type="EMBL" id="VSSQ01070482">
    <property type="protein sequence ID" value="MPN22274.1"/>
    <property type="molecule type" value="Genomic_DNA"/>
</dbReference>
<comment type="caution">
    <text evidence="2">The sequence shown here is derived from an EMBL/GenBank/DDBJ whole genome shotgun (WGS) entry which is preliminary data.</text>
</comment>
<dbReference type="AlphaFoldDB" id="A0A645GE42"/>
<reference evidence="2" key="1">
    <citation type="submission" date="2019-08" db="EMBL/GenBank/DDBJ databases">
        <authorList>
            <person name="Kucharzyk K."/>
            <person name="Murdoch R.W."/>
            <person name="Higgins S."/>
            <person name="Loffler F."/>
        </authorList>
    </citation>
    <scope>NUCLEOTIDE SEQUENCE</scope>
</reference>
<feature type="region of interest" description="Disordered" evidence="1">
    <location>
        <begin position="51"/>
        <end position="81"/>
    </location>
</feature>
<accession>A0A645GE42</accession>
<organism evidence="2">
    <name type="scientific">bioreactor metagenome</name>
    <dbReference type="NCBI Taxonomy" id="1076179"/>
    <lineage>
        <taxon>unclassified sequences</taxon>
        <taxon>metagenomes</taxon>
        <taxon>ecological metagenomes</taxon>
    </lineage>
</organism>
<name>A0A645GE42_9ZZZZ</name>
<evidence type="ECO:0000256" key="1">
    <source>
        <dbReference type="SAM" id="MobiDB-lite"/>
    </source>
</evidence>
<gene>
    <name evidence="2" type="ORF">SDC9_169657</name>
</gene>
<protein>
    <submittedName>
        <fullName evidence="2">Uncharacterized protein</fullName>
    </submittedName>
</protein>
<sequence length="151" mass="16039">MCIGCDADGDAALRQFELPLPLAETHANLRLRCQIGLAAVVELHMPPFTGDGAQQGVGRRRKVEPAEEQCRRGQGSRRQRAAGLARARLQAGGVIPELFQQRVFLGVCRVGRQPGGEFRARAGGYRVAAQAGKPPGGSFLHLFRGRGGGGG</sequence>
<evidence type="ECO:0000313" key="2">
    <source>
        <dbReference type="EMBL" id="MPN22274.1"/>
    </source>
</evidence>